<dbReference type="RefSeq" id="WP_184043718.1">
    <property type="nucleotide sequence ID" value="NZ_JACIGK010000009.1"/>
</dbReference>
<evidence type="ECO:0000256" key="9">
    <source>
        <dbReference type="ARBA" id="ARBA00023136"/>
    </source>
</evidence>
<dbReference type="PRINTS" id="PR00344">
    <property type="entry name" value="BCTRLSENSOR"/>
</dbReference>
<gene>
    <name evidence="11" type="ORF">GGD89_001521</name>
</gene>
<dbReference type="GO" id="GO:0004673">
    <property type="term" value="F:protein histidine kinase activity"/>
    <property type="evidence" value="ECO:0007669"/>
    <property type="project" value="UniProtKB-EC"/>
</dbReference>
<sequence>MTPRTSLRLRLLLAGAAAVLVALGLAGLGLAVLFERHVERRALAELSLHLDQVIAGLDRAADGALIQARPPADPRFAHPLSGLYWQLESGGRRLRSRSLWDTDLSLPRDDLQDGQVHEHRLAGPGGVDLLVLERSVTLPRRLGAARARAAVAMDRADIRAATVAFSADMLPFLGVLAVALIGAMTAQTRVGLRPLAAVRARLGAIRAGTATRLGTDVPDEVRALAAEVDALLAAREADVVRARARAGDLAHGLKTPLQVLTGDVDRLRAAGQDALADEVAEVAAAMRRHVDRELARARLARSHWGDATARIDARARPARVVRGLLAVLRRTPAGARLTWHEDLPEDLAARLDPDDCTEALGNLLDNAARHAVAAVTVTARRDGAWVEISVRDDGPGIPPGRLSEVLRRGARLDSAGVGRGLGLAIVQDIAEAWDGTLDLENADPGLRARLRVPAAAPAADVVPPSLSATA</sequence>
<dbReference type="Gene3D" id="3.30.565.10">
    <property type="entry name" value="Histidine kinase-like ATPase, C-terminal domain"/>
    <property type="match status" value="1"/>
</dbReference>
<protein>
    <recommendedName>
        <fullName evidence="3">histidine kinase</fullName>
        <ecNumber evidence="3">2.7.13.3</ecNumber>
    </recommendedName>
</protein>
<dbReference type="SUPFAM" id="SSF55874">
    <property type="entry name" value="ATPase domain of HSP90 chaperone/DNA topoisomerase II/histidine kinase"/>
    <property type="match status" value="1"/>
</dbReference>
<evidence type="ECO:0000256" key="6">
    <source>
        <dbReference type="ARBA" id="ARBA00022692"/>
    </source>
</evidence>
<keyword evidence="8" id="KW-1133">Transmembrane helix</keyword>
<accession>A0A7W6W9X8</accession>
<evidence type="ECO:0000256" key="4">
    <source>
        <dbReference type="ARBA" id="ARBA00022553"/>
    </source>
</evidence>
<dbReference type="GO" id="GO:0000160">
    <property type="term" value="P:phosphorelay signal transduction system"/>
    <property type="evidence" value="ECO:0007669"/>
    <property type="project" value="TreeGrafter"/>
</dbReference>
<keyword evidence="12" id="KW-1185">Reference proteome</keyword>
<feature type="domain" description="Histidine kinase" evidence="10">
    <location>
        <begin position="248"/>
        <end position="456"/>
    </location>
</feature>
<evidence type="ECO:0000313" key="12">
    <source>
        <dbReference type="Proteomes" id="UP000554286"/>
    </source>
</evidence>
<evidence type="ECO:0000256" key="3">
    <source>
        <dbReference type="ARBA" id="ARBA00012438"/>
    </source>
</evidence>
<dbReference type="InterPro" id="IPR005467">
    <property type="entry name" value="His_kinase_dom"/>
</dbReference>
<organism evidence="11 12">
    <name type="scientific">Roseospira visakhapatnamensis</name>
    <dbReference type="NCBI Taxonomy" id="390880"/>
    <lineage>
        <taxon>Bacteria</taxon>
        <taxon>Pseudomonadati</taxon>
        <taxon>Pseudomonadota</taxon>
        <taxon>Alphaproteobacteria</taxon>
        <taxon>Rhodospirillales</taxon>
        <taxon>Rhodospirillaceae</taxon>
        <taxon>Roseospira</taxon>
    </lineage>
</organism>
<evidence type="ECO:0000259" key="10">
    <source>
        <dbReference type="PROSITE" id="PS50109"/>
    </source>
</evidence>
<evidence type="ECO:0000256" key="8">
    <source>
        <dbReference type="ARBA" id="ARBA00022989"/>
    </source>
</evidence>
<dbReference type="InterPro" id="IPR004358">
    <property type="entry name" value="Sig_transdc_His_kin-like_C"/>
</dbReference>
<keyword evidence="5" id="KW-0808">Transferase</keyword>
<keyword evidence="4" id="KW-0597">Phosphoprotein</keyword>
<keyword evidence="6" id="KW-0812">Transmembrane</keyword>
<dbReference type="EC" id="2.7.13.3" evidence="3"/>
<dbReference type="GO" id="GO:0005886">
    <property type="term" value="C:plasma membrane"/>
    <property type="evidence" value="ECO:0007669"/>
    <property type="project" value="TreeGrafter"/>
</dbReference>
<dbReference type="InterPro" id="IPR003594">
    <property type="entry name" value="HATPase_dom"/>
</dbReference>
<keyword evidence="9" id="KW-0472">Membrane</keyword>
<evidence type="ECO:0000256" key="7">
    <source>
        <dbReference type="ARBA" id="ARBA00022777"/>
    </source>
</evidence>
<dbReference type="InterPro" id="IPR036890">
    <property type="entry name" value="HATPase_C_sf"/>
</dbReference>
<dbReference type="Pfam" id="PF02518">
    <property type="entry name" value="HATPase_c"/>
    <property type="match status" value="1"/>
</dbReference>
<proteinExistence type="predicted"/>
<keyword evidence="7 11" id="KW-0418">Kinase</keyword>
<evidence type="ECO:0000256" key="1">
    <source>
        <dbReference type="ARBA" id="ARBA00000085"/>
    </source>
</evidence>
<reference evidence="11 12" key="1">
    <citation type="submission" date="2020-08" db="EMBL/GenBank/DDBJ databases">
        <title>Genome sequencing of Purple Non-Sulfur Bacteria from various extreme environments.</title>
        <authorList>
            <person name="Mayer M."/>
        </authorList>
    </citation>
    <scope>NUCLEOTIDE SEQUENCE [LARGE SCALE GENOMIC DNA]</scope>
    <source>
        <strain evidence="11 12">JA131</strain>
    </source>
</reference>
<comment type="catalytic activity">
    <reaction evidence="1">
        <text>ATP + protein L-histidine = ADP + protein N-phospho-L-histidine.</text>
        <dbReference type="EC" id="2.7.13.3"/>
    </reaction>
</comment>
<dbReference type="PANTHER" id="PTHR45436:SF5">
    <property type="entry name" value="SENSOR HISTIDINE KINASE TRCS"/>
    <property type="match status" value="1"/>
</dbReference>
<dbReference type="InterPro" id="IPR050428">
    <property type="entry name" value="TCS_sensor_his_kinase"/>
</dbReference>
<evidence type="ECO:0000313" key="11">
    <source>
        <dbReference type="EMBL" id="MBB4265896.1"/>
    </source>
</evidence>
<dbReference type="SMART" id="SM00387">
    <property type="entry name" value="HATPase_c"/>
    <property type="match status" value="1"/>
</dbReference>
<dbReference type="Proteomes" id="UP000554286">
    <property type="component" value="Unassembled WGS sequence"/>
</dbReference>
<dbReference type="EMBL" id="JACIGK010000009">
    <property type="protein sequence ID" value="MBB4265896.1"/>
    <property type="molecule type" value="Genomic_DNA"/>
</dbReference>
<dbReference type="AlphaFoldDB" id="A0A7W6W9X8"/>
<comment type="caution">
    <text evidence="11">The sequence shown here is derived from an EMBL/GenBank/DDBJ whole genome shotgun (WGS) entry which is preliminary data.</text>
</comment>
<evidence type="ECO:0000256" key="2">
    <source>
        <dbReference type="ARBA" id="ARBA00004370"/>
    </source>
</evidence>
<dbReference type="PANTHER" id="PTHR45436">
    <property type="entry name" value="SENSOR HISTIDINE KINASE YKOH"/>
    <property type="match status" value="1"/>
</dbReference>
<comment type="subcellular location">
    <subcellularLocation>
        <location evidence="2">Membrane</location>
    </subcellularLocation>
</comment>
<evidence type="ECO:0000256" key="5">
    <source>
        <dbReference type="ARBA" id="ARBA00022679"/>
    </source>
</evidence>
<name>A0A7W6W9X8_9PROT</name>
<dbReference type="PROSITE" id="PS50109">
    <property type="entry name" value="HIS_KIN"/>
    <property type="match status" value="1"/>
</dbReference>